<comment type="caution">
    <text evidence="2">The sequence shown here is derived from an EMBL/GenBank/DDBJ whole genome shotgun (WGS) entry which is preliminary data.</text>
</comment>
<organism evidence="2 3">
    <name type="scientific">Streptomyces longispororuber</name>
    <dbReference type="NCBI Taxonomy" id="68230"/>
    <lineage>
        <taxon>Bacteria</taxon>
        <taxon>Bacillati</taxon>
        <taxon>Actinomycetota</taxon>
        <taxon>Actinomycetes</taxon>
        <taxon>Kitasatosporales</taxon>
        <taxon>Streptomycetaceae</taxon>
        <taxon>Streptomyces</taxon>
    </lineage>
</organism>
<reference evidence="2" key="2">
    <citation type="submission" date="2020-09" db="EMBL/GenBank/DDBJ databases">
        <authorList>
            <person name="Sun Q."/>
            <person name="Ohkuma M."/>
        </authorList>
    </citation>
    <scope>NUCLEOTIDE SEQUENCE</scope>
    <source>
        <strain evidence="2">JCM 4784</strain>
    </source>
</reference>
<dbReference type="Proteomes" id="UP000608024">
    <property type="component" value="Unassembled WGS sequence"/>
</dbReference>
<reference evidence="2" key="1">
    <citation type="journal article" date="2014" name="Int. J. Syst. Evol. Microbiol.">
        <title>Complete genome sequence of Corynebacterium casei LMG S-19264T (=DSM 44701T), isolated from a smear-ripened cheese.</title>
        <authorList>
            <consortium name="US DOE Joint Genome Institute (JGI-PGF)"/>
            <person name="Walter F."/>
            <person name="Albersmeier A."/>
            <person name="Kalinowski J."/>
            <person name="Ruckert C."/>
        </authorList>
    </citation>
    <scope>NUCLEOTIDE SEQUENCE</scope>
    <source>
        <strain evidence="2">JCM 4784</strain>
    </source>
</reference>
<feature type="compositionally biased region" description="Basic and acidic residues" evidence="1">
    <location>
        <begin position="1"/>
        <end position="16"/>
    </location>
</feature>
<feature type="region of interest" description="Disordered" evidence="1">
    <location>
        <begin position="1"/>
        <end position="89"/>
    </location>
</feature>
<dbReference type="AlphaFoldDB" id="A0A918ZJQ2"/>
<name>A0A918ZJQ2_9ACTN</name>
<protein>
    <submittedName>
        <fullName evidence="2">Uncharacterized protein</fullName>
    </submittedName>
</protein>
<sequence>MLGRGEEAQAEARKAYATELAKPWHRALPDSNDAQRAATEAAPPRGHRPAPPNTCSPCGGSSCAAPVRPAPRSQRLPELAARWTARSWR</sequence>
<evidence type="ECO:0000256" key="1">
    <source>
        <dbReference type="SAM" id="MobiDB-lite"/>
    </source>
</evidence>
<proteinExistence type="predicted"/>
<gene>
    <name evidence="2" type="ORF">GCM10018785_27370</name>
</gene>
<keyword evidence="3" id="KW-1185">Reference proteome</keyword>
<evidence type="ECO:0000313" key="2">
    <source>
        <dbReference type="EMBL" id="GHE56574.1"/>
    </source>
</evidence>
<accession>A0A918ZJQ2</accession>
<evidence type="ECO:0000313" key="3">
    <source>
        <dbReference type="Proteomes" id="UP000608024"/>
    </source>
</evidence>
<dbReference type="EMBL" id="BNBT01000032">
    <property type="protein sequence ID" value="GHE56574.1"/>
    <property type="molecule type" value="Genomic_DNA"/>
</dbReference>